<dbReference type="Proteomes" id="UP001589692">
    <property type="component" value="Unassembled WGS sequence"/>
</dbReference>
<dbReference type="InterPro" id="IPR008391">
    <property type="entry name" value="AXE1_dom"/>
</dbReference>
<keyword evidence="3" id="KW-1185">Reference proteome</keyword>
<organism evidence="2 3">
    <name type="scientific">Rhizobium puerariae</name>
    <dbReference type="NCBI Taxonomy" id="1585791"/>
    <lineage>
        <taxon>Bacteria</taxon>
        <taxon>Pseudomonadati</taxon>
        <taxon>Pseudomonadota</taxon>
        <taxon>Alphaproteobacteria</taxon>
        <taxon>Hyphomicrobiales</taxon>
        <taxon>Rhizobiaceae</taxon>
        <taxon>Rhizobium/Agrobacterium group</taxon>
        <taxon>Rhizobium</taxon>
    </lineage>
</organism>
<dbReference type="InterPro" id="IPR039069">
    <property type="entry name" value="CE7"/>
</dbReference>
<protein>
    <submittedName>
        <fullName evidence="2">Acetylxylan esterase</fullName>
    </submittedName>
</protein>
<reference evidence="2 3" key="1">
    <citation type="submission" date="2024-09" db="EMBL/GenBank/DDBJ databases">
        <authorList>
            <person name="Sun Q."/>
            <person name="Mori K."/>
        </authorList>
    </citation>
    <scope>NUCLEOTIDE SEQUENCE [LARGE SCALE GENOMIC DNA]</scope>
    <source>
        <strain evidence="2 3">TBRC 4938</strain>
    </source>
</reference>
<evidence type="ECO:0000313" key="3">
    <source>
        <dbReference type="Proteomes" id="UP001589692"/>
    </source>
</evidence>
<dbReference type="EMBL" id="JBHMAA010000002">
    <property type="protein sequence ID" value="MFB9947388.1"/>
    <property type="molecule type" value="Genomic_DNA"/>
</dbReference>
<gene>
    <name evidence="2" type="ORF">ACFFP0_00940</name>
</gene>
<sequence>MTVPIKHPFDFDPTYGMDLAELQAVDPPEAPEGFDEFWKNRHARALTVDPRPQLRKSRLTHPRWQVFDITYTSTDAFAIGGWLLLPKHSELRRGLVVGHGYGGRDAPNFDMPVEETAVLFPCFRGMSRSARPPISPDSSWHVLHDIDKPERYVIGGCVEDLWVAVTALTLLYPRIAGRIGYSGVSFGGGIGGLGIPFDNRIDRGHLSLPTFGQQELRLKLPSIGSAAAVQAYQAKHGNALPTLRLHDSAVAAGRITVPMLMSVALFDPAVAPPCQFAVANALPRSPETLKFNEIFILDAGHFDYPDSEAQNAVLNEKVRLFFRAP</sequence>
<dbReference type="PANTHER" id="PTHR40111">
    <property type="entry name" value="CEPHALOSPORIN-C DEACETYLASE"/>
    <property type="match status" value="1"/>
</dbReference>
<accession>A0ABV6A9U9</accession>
<name>A0ABV6A9U9_9HYPH</name>
<dbReference type="SUPFAM" id="SSF53474">
    <property type="entry name" value="alpha/beta-Hydrolases"/>
    <property type="match status" value="1"/>
</dbReference>
<evidence type="ECO:0000313" key="2">
    <source>
        <dbReference type="EMBL" id="MFB9947388.1"/>
    </source>
</evidence>
<dbReference type="InterPro" id="IPR029058">
    <property type="entry name" value="AB_hydrolase_fold"/>
</dbReference>
<dbReference type="RefSeq" id="WP_377254730.1">
    <property type="nucleotide sequence ID" value="NZ_JBHMAA010000002.1"/>
</dbReference>
<feature type="domain" description="Acetyl xylan esterase" evidence="1">
    <location>
        <begin position="17"/>
        <end position="284"/>
    </location>
</feature>
<evidence type="ECO:0000259" key="1">
    <source>
        <dbReference type="Pfam" id="PF05448"/>
    </source>
</evidence>
<dbReference type="PANTHER" id="PTHR40111:SF1">
    <property type="entry name" value="CEPHALOSPORIN-C DEACETYLASE"/>
    <property type="match status" value="1"/>
</dbReference>
<dbReference type="Gene3D" id="3.40.50.1820">
    <property type="entry name" value="alpha/beta hydrolase"/>
    <property type="match status" value="1"/>
</dbReference>
<comment type="caution">
    <text evidence="2">The sequence shown here is derived from an EMBL/GenBank/DDBJ whole genome shotgun (WGS) entry which is preliminary data.</text>
</comment>
<proteinExistence type="predicted"/>
<dbReference type="Pfam" id="PF05448">
    <property type="entry name" value="AXE1"/>
    <property type="match status" value="1"/>
</dbReference>